<evidence type="ECO:0000256" key="3">
    <source>
        <dbReference type="PROSITE-ProRule" id="PRU00169"/>
    </source>
</evidence>
<feature type="domain" description="Response regulatory" evidence="4">
    <location>
        <begin position="4"/>
        <end position="120"/>
    </location>
</feature>
<reference evidence="6" key="1">
    <citation type="journal article" date="2014" name="Int. J. Syst. Evol. Microbiol.">
        <title>Complete genome of a new Firmicutes species belonging to the dominant human colonic microbiota ('Ruminococcus bicirculans') reveals two chromosomes and a selective capacity to utilize plant glucans.</title>
        <authorList>
            <consortium name="NISC Comparative Sequencing Program"/>
            <person name="Wegmann U."/>
            <person name="Louis P."/>
            <person name="Goesmann A."/>
            <person name="Henrissat B."/>
            <person name="Duncan S.H."/>
            <person name="Flint H.J."/>
        </authorList>
    </citation>
    <scope>NUCLEOTIDE SEQUENCE</scope>
    <source>
        <strain evidence="6">NBRC 107710</strain>
    </source>
</reference>
<dbReference type="FunFam" id="3.40.50.2300:FF:000574">
    <property type="entry name" value="Response regulator PleD"/>
    <property type="match status" value="1"/>
</dbReference>
<comment type="caution">
    <text evidence="3">Lacks conserved residue(s) required for the propagation of feature annotation.</text>
</comment>
<evidence type="ECO:0000256" key="2">
    <source>
        <dbReference type="ARBA" id="ARBA00034247"/>
    </source>
</evidence>
<dbReference type="InterPro" id="IPR029787">
    <property type="entry name" value="Nucleotide_cyclase"/>
</dbReference>
<protein>
    <recommendedName>
        <fullName evidence="1">diguanylate cyclase</fullName>
        <ecNumber evidence="1">2.7.7.65</ecNumber>
    </recommendedName>
</protein>
<dbReference type="InterPro" id="IPR000160">
    <property type="entry name" value="GGDEF_dom"/>
</dbReference>
<dbReference type="SUPFAM" id="SSF55073">
    <property type="entry name" value="Nucleotide cyclase"/>
    <property type="match status" value="1"/>
</dbReference>
<dbReference type="FunFam" id="3.30.70.270:FF:000001">
    <property type="entry name" value="Diguanylate cyclase domain protein"/>
    <property type="match status" value="1"/>
</dbReference>
<dbReference type="SUPFAM" id="SSF52172">
    <property type="entry name" value="CheY-like"/>
    <property type="match status" value="2"/>
</dbReference>
<sequence length="457" mass="50024">MSARVLIVDDLLPNLRLLETKLSMEYFDVVTAMNGPEALAICAKGLCDIVLLDVMMPGMDGFEVCRRLKTDPATAHLPVVIVTALDEPSDRLRGLDAGADDFLTKPIDDTALFTRVRSLLRLKAVQDELRTRAMASRELGIGDPFALAAAETGQGARILLVEDRPSAADRMATALRQHHTVTIESDPQRALISATEGDFDLALISVDLNGVDGLRLCSQLRSLDRTRDMALIMIGETHGMARLTRGLDFGVHDYLLRPVDRNELIARVRTQVRRRRFSATLRDAVQASIELAVTDELTGLHNRRYLDRQLGPLFGAATAQALGLACLILDIDRFKSINDTYGHEAGDEVLKAFADRVRQHTRGIDVVARFGGEEVVIVMPGATLADAQAAGERIRDRVQCLPFPIQRGTNLINVTVSVGVATRHTSDTSASDMLKRSDDALYRAKADGRNRVVAEAA</sequence>
<dbReference type="Proteomes" id="UP000517759">
    <property type="component" value="Unassembled WGS sequence"/>
</dbReference>
<proteinExistence type="predicted"/>
<evidence type="ECO:0000313" key="9">
    <source>
        <dbReference type="Proteomes" id="UP001156881"/>
    </source>
</evidence>
<dbReference type="EMBL" id="JACIDN010000002">
    <property type="protein sequence ID" value="MBB3901428.1"/>
    <property type="molecule type" value="Genomic_DNA"/>
</dbReference>
<dbReference type="CDD" id="cd17538">
    <property type="entry name" value="REC_D1_PleD-like"/>
    <property type="match status" value="1"/>
</dbReference>
<reference evidence="7 8" key="3">
    <citation type="submission" date="2020-08" db="EMBL/GenBank/DDBJ databases">
        <title>Genomic Encyclopedia of Type Strains, Phase IV (KMG-IV): sequencing the most valuable type-strain genomes for metagenomic binning, comparative biology and taxonomic classification.</title>
        <authorList>
            <person name="Goeker M."/>
        </authorList>
    </citation>
    <scope>NUCLEOTIDE SEQUENCE [LARGE SCALE GENOMIC DNA]</scope>
    <source>
        <strain evidence="7 8">DSM 24105</strain>
    </source>
</reference>
<keyword evidence="3" id="KW-0597">Phosphoprotein</keyword>
<dbReference type="Gene3D" id="3.30.70.270">
    <property type="match status" value="1"/>
</dbReference>
<dbReference type="NCBIfam" id="NF007135">
    <property type="entry name" value="PRK09581.1"/>
    <property type="match status" value="1"/>
</dbReference>
<reference evidence="9" key="2">
    <citation type="journal article" date="2019" name="Int. J. Syst. Evol. Microbiol.">
        <title>The Global Catalogue of Microorganisms (GCM) 10K type strain sequencing project: providing services to taxonomists for standard genome sequencing and annotation.</title>
        <authorList>
            <consortium name="The Broad Institute Genomics Platform"/>
            <consortium name="The Broad Institute Genome Sequencing Center for Infectious Disease"/>
            <person name="Wu L."/>
            <person name="Ma J."/>
        </authorList>
    </citation>
    <scope>NUCLEOTIDE SEQUENCE [LARGE SCALE GENOMIC DNA]</scope>
    <source>
        <strain evidence="9">NBRC 107710</strain>
    </source>
</reference>
<dbReference type="GO" id="GO:1902201">
    <property type="term" value="P:negative regulation of bacterial-type flagellum-dependent cell motility"/>
    <property type="evidence" value="ECO:0007669"/>
    <property type="project" value="TreeGrafter"/>
</dbReference>
<gene>
    <name evidence="6" type="primary">pleD</name>
    <name evidence="6" type="ORF">GCM10007884_09850</name>
    <name evidence="7" type="ORF">GGR33_000914</name>
</gene>
<dbReference type="GO" id="GO:0005886">
    <property type="term" value="C:plasma membrane"/>
    <property type="evidence" value="ECO:0007669"/>
    <property type="project" value="TreeGrafter"/>
</dbReference>
<dbReference type="AlphaFoldDB" id="A0A7W6F5K8"/>
<accession>A0A7W6F5K8</accession>
<dbReference type="InterPro" id="IPR043128">
    <property type="entry name" value="Rev_trsase/Diguanyl_cyclase"/>
</dbReference>
<dbReference type="Proteomes" id="UP001156881">
    <property type="component" value="Unassembled WGS sequence"/>
</dbReference>
<dbReference type="InterPro" id="IPR011006">
    <property type="entry name" value="CheY-like_superfamily"/>
</dbReference>
<keyword evidence="7" id="KW-0808">Transferase</keyword>
<dbReference type="InterPro" id="IPR050469">
    <property type="entry name" value="Diguanylate_Cyclase"/>
</dbReference>
<dbReference type="RefSeq" id="WP_183502389.1">
    <property type="nucleotide sequence ID" value="NZ_BSPG01000003.1"/>
</dbReference>
<dbReference type="EC" id="2.7.7.65" evidence="1"/>
<name>A0A7W6F5K8_9HYPH</name>
<dbReference type="PROSITE" id="PS50887">
    <property type="entry name" value="GGDEF"/>
    <property type="match status" value="1"/>
</dbReference>
<dbReference type="GO" id="GO:0000160">
    <property type="term" value="P:phosphorelay signal transduction system"/>
    <property type="evidence" value="ECO:0007669"/>
    <property type="project" value="InterPro"/>
</dbReference>
<dbReference type="GO" id="GO:0043709">
    <property type="term" value="P:cell adhesion involved in single-species biofilm formation"/>
    <property type="evidence" value="ECO:0007669"/>
    <property type="project" value="TreeGrafter"/>
</dbReference>
<dbReference type="Pfam" id="PF00990">
    <property type="entry name" value="GGDEF"/>
    <property type="match status" value="1"/>
</dbReference>
<dbReference type="PANTHER" id="PTHR45138">
    <property type="entry name" value="REGULATORY COMPONENTS OF SENSORY TRANSDUCTION SYSTEM"/>
    <property type="match status" value="1"/>
</dbReference>
<dbReference type="GO" id="GO:0052621">
    <property type="term" value="F:diguanylate cyclase activity"/>
    <property type="evidence" value="ECO:0007669"/>
    <property type="project" value="UniProtKB-EC"/>
</dbReference>
<dbReference type="PANTHER" id="PTHR45138:SF9">
    <property type="entry name" value="DIGUANYLATE CYCLASE DGCM-RELATED"/>
    <property type="match status" value="1"/>
</dbReference>
<keyword evidence="7" id="KW-0548">Nucleotidyltransferase</keyword>
<dbReference type="SMART" id="SM00267">
    <property type="entry name" value="GGDEF"/>
    <property type="match status" value="1"/>
</dbReference>
<evidence type="ECO:0000313" key="6">
    <source>
        <dbReference type="EMBL" id="GLS43000.1"/>
    </source>
</evidence>
<evidence type="ECO:0000313" key="8">
    <source>
        <dbReference type="Proteomes" id="UP000517759"/>
    </source>
</evidence>
<organism evidence="7 8">
    <name type="scientific">Methylobacterium brachythecii</name>
    <dbReference type="NCBI Taxonomy" id="1176177"/>
    <lineage>
        <taxon>Bacteria</taxon>
        <taxon>Pseudomonadati</taxon>
        <taxon>Pseudomonadota</taxon>
        <taxon>Alphaproteobacteria</taxon>
        <taxon>Hyphomicrobiales</taxon>
        <taxon>Methylobacteriaceae</taxon>
        <taxon>Methylobacterium</taxon>
    </lineage>
</organism>
<dbReference type="Gene3D" id="3.40.50.2300">
    <property type="match status" value="2"/>
</dbReference>
<feature type="domain" description="Response regulatory" evidence="4">
    <location>
        <begin position="157"/>
        <end position="272"/>
    </location>
</feature>
<dbReference type="NCBIfam" id="TIGR00254">
    <property type="entry name" value="GGDEF"/>
    <property type="match status" value="1"/>
</dbReference>
<dbReference type="CDD" id="cd01949">
    <property type="entry name" value="GGDEF"/>
    <property type="match status" value="1"/>
</dbReference>
<dbReference type="Pfam" id="PF00072">
    <property type="entry name" value="Response_reg"/>
    <property type="match status" value="2"/>
</dbReference>
<comment type="catalytic activity">
    <reaction evidence="2">
        <text>2 GTP = 3',3'-c-di-GMP + 2 diphosphate</text>
        <dbReference type="Rhea" id="RHEA:24898"/>
        <dbReference type="ChEBI" id="CHEBI:33019"/>
        <dbReference type="ChEBI" id="CHEBI:37565"/>
        <dbReference type="ChEBI" id="CHEBI:58805"/>
        <dbReference type="EC" id="2.7.7.65"/>
    </reaction>
</comment>
<feature type="modified residue" description="4-aspartylphosphate" evidence="3">
    <location>
        <position position="53"/>
    </location>
</feature>
<dbReference type="InterPro" id="IPR001789">
    <property type="entry name" value="Sig_transdc_resp-reg_receiver"/>
</dbReference>
<keyword evidence="9" id="KW-1185">Reference proteome</keyword>
<evidence type="ECO:0000259" key="5">
    <source>
        <dbReference type="PROSITE" id="PS50887"/>
    </source>
</evidence>
<dbReference type="EMBL" id="BSPG01000003">
    <property type="protein sequence ID" value="GLS43000.1"/>
    <property type="molecule type" value="Genomic_DNA"/>
</dbReference>
<dbReference type="PROSITE" id="PS50110">
    <property type="entry name" value="RESPONSE_REGULATORY"/>
    <property type="match status" value="2"/>
</dbReference>
<comment type="caution">
    <text evidence="7">The sequence shown here is derived from an EMBL/GenBank/DDBJ whole genome shotgun (WGS) entry which is preliminary data.</text>
</comment>
<feature type="domain" description="GGDEF" evidence="5">
    <location>
        <begin position="322"/>
        <end position="457"/>
    </location>
</feature>
<dbReference type="SMART" id="SM00448">
    <property type="entry name" value="REC"/>
    <property type="match status" value="2"/>
</dbReference>
<evidence type="ECO:0000256" key="1">
    <source>
        <dbReference type="ARBA" id="ARBA00012528"/>
    </source>
</evidence>
<evidence type="ECO:0000259" key="4">
    <source>
        <dbReference type="PROSITE" id="PS50110"/>
    </source>
</evidence>
<evidence type="ECO:0000313" key="7">
    <source>
        <dbReference type="EMBL" id="MBB3901428.1"/>
    </source>
</evidence>
<reference evidence="6" key="4">
    <citation type="submission" date="2023-01" db="EMBL/GenBank/DDBJ databases">
        <title>Draft genome sequence of Methylobacterium brachythecii strain NBRC 107710.</title>
        <authorList>
            <person name="Sun Q."/>
            <person name="Mori K."/>
        </authorList>
    </citation>
    <scope>NUCLEOTIDE SEQUENCE</scope>
    <source>
        <strain evidence="6">NBRC 107710</strain>
    </source>
</reference>